<gene>
    <name evidence="3" type="ORF">LVIROSA_LOCUS14456</name>
</gene>
<comment type="caution">
    <text evidence="3">The sequence shown here is derived from an EMBL/GenBank/DDBJ whole genome shotgun (WGS) entry which is preliminary data.</text>
</comment>
<dbReference type="Proteomes" id="UP001157418">
    <property type="component" value="Unassembled WGS sequence"/>
</dbReference>
<proteinExistence type="predicted"/>
<evidence type="ECO:0000313" key="4">
    <source>
        <dbReference type="Proteomes" id="UP001157418"/>
    </source>
</evidence>
<feature type="domain" description="DOMON" evidence="2">
    <location>
        <begin position="43"/>
        <end position="87"/>
    </location>
</feature>
<organism evidence="3 4">
    <name type="scientific">Lactuca virosa</name>
    <dbReference type="NCBI Taxonomy" id="75947"/>
    <lineage>
        <taxon>Eukaryota</taxon>
        <taxon>Viridiplantae</taxon>
        <taxon>Streptophyta</taxon>
        <taxon>Embryophyta</taxon>
        <taxon>Tracheophyta</taxon>
        <taxon>Spermatophyta</taxon>
        <taxon>Magnoliopsida</taxon>
        <taxon>eudicotyledons</taxon>
        <taxon>Gunneridae</taxon>
        <taxon>Pentapetalae</taxon>
        <taxon>asterids</taxon>
        <taxon>campanulids</taxon>
        <taxon>Asterales</taxon>
        <taxon>Asteraceae</taxon>
        <taxon>Cichorioideae</taxon>
        <taxon>Cichorieae</taxon>
        <taxon>Lactucinae</taxon>
        <taxon>Lactuca</taxon>
    </lineage>
</organism>
<keyword evidence="1" id="KW-0249">Electron transport</keyword>
<reference evidence="3 4" key="1">
    <citation type="submission" date="2022-01" db="EMBL/GenBank/DDBJ databases">
        <authorList>
            <person name="Xiong W."/>
            <person name="Schranz E."/>
        </authorList>
    </citation>
    <scope>NUCLEOTIDE SEQUENCE [LARGE SCALE GENOMIC DNA]</scope>
</reference>
<protein>
    <recommendedName>
        <fullName evidence="2">DOMON domain-containing protein</fullName>
    </recommendedName>
</protein>
<keyword evidence="1" id="KW-0813">Transport</keyword>
<keyword evidence="4" id="KW-1185">Reference proteome</keyword>
<evidence type="ECO:0000256" key="1">
    <source>
        <dbReference type="ARBA" id="ARBA00022982"/>
    </source>
</evidence>
<evidence type="ECO:0000259" key="2">
    <source>
        <dbReference type="PROSITE" id="PS50836"/>
    </source>
</evidence>
<dbReference type="PROSITE" id="PS50836">
    <property type="entry name" value="DOMON"/>
    <property type="match status" value="1"/>
</dbReference>
<accession>A0AAU9MLK7</accession>
<evidence type="ECO:0000313" key="3">
    <source>
        <dbReference type="EMBL" id="CAH1427452.1"/>
    </source>
</evidence>
<name>A0AAU9MLK7_9ASTR</name>
<dbReference type="EMBL" id="CAKMRJ010002223">
    <property type="protein sequence ID" value="CAH1427452.1"/>
    <property type="molecule type" value="Genomic_DNA"/>
</dbReference>
<sequence>MTNSLIVDVLVHLRRGTLICRQLHTPFNASTIDSDNITHQQHTTTCLHWSLHALKNTFSIAFVACPATTDGWISWAINPTGEGLAGA</sequence>
<dbReference type="InterPro" id="IPR005018">
    <property type="entry name" value="DOMON_domain"/>
</dbReference>
<dbReference type="AlphaFoldDB" id="A0AAU9MLK7"/>